<dbReference type="PROSITE" id="PS51257">
    <property type="entry name" value="PROKAR_LIPOPROTEIN"/>
    <property type="match status" value="1"/>
</dbReference>
<reference evidence="2 3" key="1">
    <citation type="submission" date="2020-05" db="EMBL/GenBank/DDBJ databases">
        <title>Genomic Encyclopedia of Type Strains, Phase IV (KMG-V): Genome sequencing to study the core and pangenomes of soil and plant-associated prokaryotes.</title>
        <authorList>
            <person name="Whitman W."/>
        </authorList>
    </citation>
    <scope>NUCLEOTIDE SEQUENCE [LARGE SCALE GENOMIC DNA]</scope>
    <source>
        <strain evidence="2 3">C29</strain>
    </source>
</reference>
<feature type="signal peptide" evidence="1">
    <location>
        <begin position="1"/>
        <end position="20"/>
    </location>
</feature>
<dbReference type="RefSeq" id="WP_173807450.1">
    <property type="nucleotide sequence ID" value="NZ_JABSNM010000029.1"/>
</dbReference>
<comment type="caution">
    <text evidence="2">The sequence shown here is derived from an EMBL/GenBank/DDBJ whole genome shotgun (WGS) entry which is preliminary data.</text>
</comment>
<evidence type="ECO:0000256" key="1">
    <source>
        <dbReference type="SAM" id="SignalP"/>
    </source>
</evidence>
<sequence length="252" mass="25398">MTAAWMRRTGAIAIAGAALAALSACGGGGGGDETASPQGYWYDDTTIGVVTSDNEFWSLRTGGTELVLRHGTLATSGHSFSGVLDDFLISAAGKTSVSTSGTFVPRSSLGGSSTSASGATSAYTLRYDSTYEQAATLAKAAGSWQAMLVSGNLTHQHTGTVASDGKLTMTSRSWITGSSPSGTGCTLTGTLTPDPAGGNFFRIAGQFGTSGCKAPNASVRGLVTVSTRNGTSVMTGGVLWNGEGMPLALLRS</sequence>
<keyword evidence="1" id="KW-0732">Signal</keyword>
<evidence type="ECO:0000313" key="3">
    <source>
        <dbReference type="Proteomes" id="UP001516061"/>
    </source>
</evidence>
<dbReference type="Proteomes" id="UP001516061">
    <property type="component" value="Unassembled WGS sequence"/>
</dbReference>
<dbReference type="EMBL" id="JABSNM010000029">
    <property type="protein sequence ID" value="NRT58436.1"/>
    <property type="molecule type" value="Genomic_DNA"/>
</dbReference>
<organism evidence="2 3">
    <name type="scientific">Sphaerotilus uruguayifluvii</name>
    <dbReference type="NCBI Taxonomy" id="2735897"/>
    <lineage>
        <taxon>Bacteria</taxon>
        <taxon>Pseudomonadati</taxon>
        <taxon>Pseudomonadota</taxon>
        <taxon>Betaproteobacteria</taxon>
        <taxon>Burkholderiales</taxon>
        <taxon>Sphaerotilaceae</taxon>
        <taxon>Sphaerotilus</taxon>
    </lineage>
</organism>
<feature type="chain" id="PRO_5046522136" description="Lipoprotein" evidence="1">
    <location>
        <begin position="21"/>
        <end position="252"/>
    </location>
</feature>
<evidence type="ECO:0008006" key="4">
    <source>
        <dbReference type="Google" id="ProtNLM"/>
    </source>
</evidence>
<name>A0ABX2G7Y2_9BURK</name>
<proteinExistence type="predicted"/>
<protein>
    <recommendedName>
        <fullName evidence="4">Lipoprotein</fullName>
    </recommendedName>
</protein>
<accession>A0ABX2G7Y2</accession>
<gene>
    <name evidence="2" type="ORF">HNQ01_004204</name>
</gene>
<keyword evidence="3" id="KW-1185">Reference proteome</keyword>
<evidence type="ECO:0000313" key="2">
    <source>
        <dbReference type="EMBL" id="NRT58436.1"/>
    </source>
</evidence>